<feature type="compositionally biased region" description="Basic and acidic residues" evidence="1">
    <location>
        <begin position="42"/>
        <end position="51"/>
    </location>
</feature>
<feature type="compositionally biased region" description="Basic and acidic residues" evidence="1">
    <location>
        <begin position="61"/>
        <end position="78"/>
    </location>
</feature>
<feature type="region of interest" description="Disordered" evidence="1">
    <location>
        <begin position="30"/>
        <end position="114"/>
    </location>
</feature>
<proteinExistence type="predicted"/>
<feature type="compositionally biased region" description="Polar residues" evidence="1">
    <location>
        <begin position="93"/>
        <end position="114"/>
    </location>
</feature>
<dbReference type="EMBL" id="CAKMRJ010005745">
    <property type="protein sequence ID" value="CAH1452453.1"/>
    <property type="molecule type" value="Genomic_DNA"/>
</dbReference>
<evidence type="ECO:0000313" key="2">
    <source>
        <dbReference type="EMBL" id="CAH1452453.1"/>
    </source>
</evidence>
<gene>
    <name evidence="2" type="ORF">LVIROSA_LOCUS37749</name>
</gene>
<organism evidence="2 3">
    <name type="scientific">Lactuca virosa</name>
    <dbReference type="NCBI Taxonomy" id="75947"/>
    <lineage>
        <taxon>Eukaryota</taxon>
        <taxon>Viridiplantae</taxon>
        <taxon>Streptophyta</taxon>
        <taxon>Embryophyta</taxon>
        <taxon>Tracheophyta</taxon>
        <taxon>Spermatophyta</taxon>
        <taxon>Magnoliopsida</taxon>
        <taxon>eudicotyledons</taxon>
        <taxon>Gunneridae</taxon>
        <taxon>Pentapetalae</taxon>
        <taxon>asterids</taxon>
        <taxon>campanulids</taxon>
        <taxon>Asterales</taxon>
        <taxon>Asteraceae</taxon>
        <taxon>Cichorioideae</taxon>
        <taxon>Cichorieae</taxon>
        <taxon>Lactucinae</taxon>
        <taxon>Lactuca</taxon>
    </lineage>
</organism>
<reference evidence="2 3" key="1">
    <citation type="submission" date="2022-01" db="EMBL/GenBank/DDBJ databases">
        <authorList>
            <person name="Xiong W."/>
            <person name="Schranz E."/>
        </authorList>
    </citation>
    <scope>NUCLEOTIDE SEQUENCE [LARGE SCALE GENOMIC DNA]</scope>
</reference>
<sequence>MLKKVNPTHKILVKYLKNVNPNVQTGVLLEVEAGSSKPSKKTKSDGDELKVTKNKSSPKQVKGDDSKKPEEKEARPSKEVVPTKSGVLKRLRNISSKRTSSEDSQTVRKTQVSSKGVVIREIPAPASPSSKKRRAHDVAKHITEKRYKRRLVVRDDSSDNEAVPETPLLSIAPMPLHADFRCVLQFHKPSSWKPPQTWKIHLLHMNEAAKREQNVLCRSGGIVMERIVMERFEKLEADWRTIAVVAVEYDREFVT</sequence>
<protein>
    <submittedName>
        <fullName evidence="2">Uncharacterized protein</fullName>
    </submittedName>
</protein>
<dbReference type="Proteomes" id="UP001157418">
    <property type="component" value="Unassembled WGS sequence"/>
</dbReference>
<dbReference type="AlphaFoldDB" id="A0AAU9PQ44"/>
<evidence type="ECO:0000313" key="3">
    <source>
        <dbReference type="Proteomes" id="UP001157418"/>
    </source>
</evidence>
<keyword evidence="3" id="KW-1185">Reference proteome</keyword>
<name>A0AAU9PQ44_9ASTR</name>
<evidence type="ECO:0000256" key="1">
    <source>
        <dbReference type="SAM" id="MobiDB-lite"/>
    </source>
</evidence>
<comment type="caution">
    <text evidence="2">The sequence shown here is derived from an EMBL/GenBank/DDBJ whole genome shotgun (WGS) entry which is preliminary data.</text>
</comment>
<accession>A0AAU9PQ44</accession>